<evidence type="ECO:0000256" key="1">
    <source>
        <dbReference type="ARBA" id="ARBA00008056"/>
    </source>
</evidence>
<dbReference type="OMA" id="NEQHPLR"/>
<dbReference type="AlphaFoldDB" id="A0A0L9TI12"/>
<keyword evidence="3 9" id="KW-0223">Dioxygenase</keyword>
<evidence type="ECO:0000256" key="2">
    <source>
        <dbReference type="ARBA" id="ARBA00022723"/>
    </source>
</evidence>
<feature type="domain" description="Fe2OG dioxygenase" evidence="8">
    <location>
        <begin position="163"/>
        <end position="265"/>
    </location>
</feature>
<dbReference type="FunFam" id="2.60.120.330:FF:000022">
    <property type="entry name" value="Probable 2-oxoglutarate-dependent dioxygenase AOP1.2"/>
    <property type="match status" value="1"/>
</dbReference>
<evidence type="ECO:0000256" key="5">
    <source>
        <dbReference type="ARBA" id="ARBA00023004"/>
    </source>
</evidence>
<dbReference type="GO" id="GO:0046872">
    <property type="term" value="F:metal ion binding"/>
    <property type="evidence" value="ECO:0007669"/>
    <property type="project" value="UniProtKB-KW"/>
</dbReference>
<dbReference type="EMBL" id="JABFOF010000002">
    <property type="protein sequence ID" value="KAG2405570.1"/>
    <property type="molecule type" value="Genomic_DNA"/>
</dbReference>
<comment type="similarity">
    <text evidence="1 7">Belongs to the iron/ascorbate-dependent oxidoreductase family.</text>
</comment>
<dbReference type="Pfam" id="PF03171">
    <property type="entry name" value="2OG-FeII_Oxy"/>
    <property type="match status" value="1"/>
</dbReference>
<dbReference type="SUPFAM" id="SSF51197">
    <property type="entry name" value="Clavaminate synthase-like"/>
    <property type="match status" value="1"/>
</dbReference>
<dbReference type="EMBL" id="KQ258608">
    <property type="protein sequence ID" value="KOM30200.1"/>
    <property type="molecule type" value="Genomic_DNA"/>
</dbReference>
<dbReference type="Pfam" id="PF14226">
    <property type="entry name" value="DIOX_N"/>
    <property type="match status" value="1"/>
</dbReference>
<dbReference type="Gramene" id="KOM30200">
    <property type="protein sequence ID" value="KOM30200"/>
    <property type="gene ID" value="LR48_Vigan1020s001000"/>
</dbReference>
<dbReference type="InterPro" id="IPR026992">
    <property type="entry name" value="DIOX_N"/>
</dbReference>
<dbReference type="KEGG" id="var:108323290"/>
<dbReference type="InterPro" id="IPR044861">
    <property type="entry name" value="IPNS-like_FE2OG_OXY"/>
</dbReference>
<proteinExistence type="inferred from homology"/>
<evidence type="ECO:0000256" key="6">
    <source>
        <dbReference type="ARBA" id="ARBA00057022"/>
    </source>
</evidence>
<organism evidence="10 11">
    <name type="scientific">Phaseolus angularis</name>
    <name type="common">Azuki bean</name>
    <name type="synonym">Vigna angularis</name>
    <dbReference type="NCBI Taxonomy" id="3914"/>
    <lineage>
        <taxon>Eukaryota</taxon>
        <taxon>Viridiplantae</taxon>
        <taxon>Streptophyta</taxon>
        <taxon>Embryophyta</taxon>
        <taxon>Tracheophyta</taxon>
        <taxon>Spermatophyta</taxon>
        <taxon>Magnoliopsida</taxon>
        <taxon>eudicotyledons</taxon>
        <taxon>Gunneridae</taxon>
        <taxon>Pentapetalae</taxon>
        <taxon>rosids</taxon>
        <taxon>fabids</taxon>
        <taxon>Fabales</taxon>
        <taxon>Fabaceae</taxon>
        <taxon>Papilionoideae</taxon>
        <taxon>50 kb inversion clade</taxon>
        <taxon>NPAAA clade</taxon>
        <taxon>indigoferoid/millettioid clade</taxon>
        <taxon>Phaseoleae</taxon>
        <taxon>Vigna</taxon>
    </lineage>
</organism>
<evidence type="ECO:0000256" key="4">
    <source>
        <dbReference type="ARBA" id="ARBA00023002"/>
    </source>
</evidence>
<evidence type="ECO:0000313" key="10">
    <source>
        <dbReference type="EMBL" id="KOM30200.1"/>
    </source>
</evidence>
<evidence type="ECO:0000313" key="12">
    <source>
        <dbReference type="Proteomes" id="UP000743370"/>
    </source>
</evidence>
<dbReference type="Gene3D" id="2.60.120.330">
    <property type="entry name" value="B-lactam Antibiotic, Isopenicillin N Synthase, Chain"/>
    <property type="match status" value="1"/>
</dbReference>
<dbReference type="Proteomes" id="UP000743370">
    <property type="component" value="Unassembled WGS sequence"/>
</dbReference>
<evidence type="ECO:0000313" key="9">
    <source>
        <dbReference type="EMBL" id="KAG2405570.1"/>
    </source>
</evidence>
<evidence type="ECO:0000256" key="7">
    <source>
        <dbReference type="RuleBase" id="RU003682"/>
    </source>
</evidence>
<reference evidence="11" key="1">
    <citation type="journal article" date="2015" name="Proc. Natl. Acad. Sci. U.S.A.">
        <title>Genome sequencing of adzuki bean (Vigna angularis) provides insight into high starch and low fat accumulation and domestication.</title>
        <authorList>
            <person name="Yang K."/>
            <person name="Tian Z."/>
            <person name="Chen C."/>
            <person name="Luo L."/>
            <person name="Zhao B."/>
            <person name="Wang Z."/>
            <person name="Yu L."/>
            <person name="Li Y."/>
            <person name="Sun Y."/>
            <person name="Li W."/>
            <person name="Chen Y."/>
            <person name="Li Y."/>
            <person name="Zhang Y."/>
            <person name="Ai D."/>
            <person name="Zhao J."/>
            <person name="Shang C."/>
            <person name="Ma Y."/>
            <person name="Wu B."/>
            <person name="Wang M."/>
            <person name="Gao L."/>
            <person name="Sun D."/>
            <person name="Zhang P."/>
            <person name="Guo F."/>
            <person name="Wang W."/>
            <person name="Li Y."/>
            <person name="Wang J."/>
            <person name="Varshney R.K."/>
            <person name="Wang J."/>
            <person name="Ling H.Q."/>
            <person name="Wan P."/>
        </authorList>
    </citation>
    <scope>NUCLEOTIDE SEQUENCE</scope>
    <source>
        <strain evidence="11">cv. Jingnong 6</strain>
    </source>
</reference>
<dbReference type="STRING" id="3914.A0A0L9TI12"/>
<dbReference type="PROSITE" id="PS51471">
    <property type="entry name" value="FE2OG_OXY"/>
    <property type="match status" value="1"/>
</dbReference>
<dbReference type="GO" id="GO:0051213">
    <property type="term" value="F:dioxygenase activity"/>
    <property type="evidence" value="ECO:0007669"/>
    <property type="project" value="UniProtKB-KW"/>
</dbReference>
<reference evidence="10" key="2">
    <citation type="submission" date="2015-02" db="EMBL/GenBank/DDBJ databases">
        <authorList>
            <person name="Chooi Y.-H."/>
        </authorList>
    </citation>
    <scope>NUCLEOTIDE SEQUENCE</scope>
    <source>
        <tissue evidence="10">Seedling</tissue>
    </source>
</reference>
<dbReference type="OrthoDB" id="288590at2759"/>
<name>A0A0L9TI12_PHAAN</name>
<dbReference type="Proteomes" id="UP000053144">
    <property type="component" value="Unassembled WGS sequence"/>
</dbReference>
<keyword evidence="5 7" id="KW-0408">Iron</keyword>
<keyword evidence="2 7" id="KW-0479">Metal-binding</keyword>
<protein>
    <submittedName>
        <fullName evidence="9">2-oxoglutarate-dependent dioxygenase</fullName>
    </submittedName>
</protein>
<evidence type="ECO:0000259" key="8">
    <source>
        <dbReference type="PROSITE" id="PS51471"/>
    </source>
</evidence>
<dbReference type="InterPro" id="IPR050231">
    <property type="entry name" value="Iron_ascorbate_oxido_reductase"/>
</dbReference>
<comment type="function">
    <text evidence="6">Probable 2-oxoglutarate-dependent dioxygenase that may be involved in glucosinolates biosynthesis. May play a role in the production of aliphatic glucosinolates.</text>
</comment>
<reference evidence="9 12" key="3">
    <citation type="submission" date="2020-05" db="EMBL/GenBank/DDBJ databases">
        <title>Vigna angularis (adzuki bean) Var. LongXiaoDou No. 4 denovo assembly.</title>
        <authorList>
            <person name="Xiang H."/>
        </authorList>
    </citation>
    <scope>NUCLEOTIDE SEQUENCE [LARGE SCALE GENOMIC DNA]</scope>
    <source>
        <tissue evidence="9">Leaf</tissue>
    </source>
</reference>
<dbReference type="InterPro" id="IPR027443">
    <property type="entry name" value="IPNS-like_sf"/>
</dbReference>
<gene>
    <name evidence="9" type="ORF">HKW66_Vig0048250</name>
    <name evidence="10" type="ORF">LR48_Vigan1020s001000</name>
</gene>
<evidence type="ECO:0000313" key="11">
    <source>
        <dbReference type="Proteomes" id="UP000053144"/>
    </source>
</evidence>
<accession>A0A0L9TI12</accession>
<dbReference type="InterPro" id="IPR005123">
    <property type="entry name" value="Oxoglu/Fe-dep_dioxygenase_dom"/>
</dbReference>
<keyword evidence="4 7" id="KW-0560">Oxidoreductase</keyword>
<sequence>MGSQTQSELHVVDFTDATMKPGSDAWFSACTHVREALEHNGCFVARYDRIGKELSDSVVSAMEELFSLPVETKAQKTSDKPFHGYLGQVSWLPLYESLGIDDPLTLQGCQKFAHIMGLQGNHRFCESINEYAKLLGKLDRIAKRMVFESYGVNMQGCNRMIESSDYLLRCMKYKTPETDEKDLGMHSHTDLTIVSIVHQLNNLNGLEIKLKDGEWIGVDASSSLFVVMAGDAFNVWSNGRIRPCEHRVTMNATKTRYSMGLFSFSGDKIMQIPDEVVNEQHPLRYKSIFDHYEYLRFYEKEKIKDPYSRIEAYCGISSL</sequence>
<evidence type="ECO:0000256" key="3">
    <source>
        <dbReference type="ARBA" id="ARBA00022964"/>
    </source>
</evidence>
<dbReference type="PANTHER" id="PTHR47990">
    <property type="entry name" value="2-OXOGLUTARATE (2OG) AND FE(II)-DEPENDENT OXYGENASE SUPERFAMILY PROTEIN-RELATED"/>
    <property type="match status" value="1"/>
</dbReference>